<dbReference type="Proteomes" id="UP000184383">
    <property type="component" value="Unassembled WGS sequence"/>
</dbReference>
<evidence type="ECO:0000313" key="6">
    <source>
        <dbReference type="Proteomes" id="UP000184383"/>
    </source>
</evidence>
<keyword evidence="1 2" id="KW-0456">Lyase</keyword>
<dbReference type="Gene3D" id="3.20.20.70">
    <property type="entry name" value="Aldolase class I"/>
    <property type="match status" value="1"/>
</dbReference>
<comment type="similarity">
    <text evidence="2">Belongs to the DapA family.</text>
</comment>
<dbReference type="InterPro" id="IPR013785">
    <property type="entry name" value="Aldolase_TIM"/>
</dbReference>
<dbReference type="AlphaFoldDB" id="A0A1L9S1C2"/>
<evidence type="ECO:0000256" key="3">
    <source>
        <dbReference type="PIRSR" id="PIRSR001365-1"/>
    </source>
</evidence>
<dbReference type="PANTHER" id="PTHR12128:SF66">
    <property type="entry name" value="4-HYDROXY-2-OXOGLUTARATE ALDOLASE, MITOCHONDRIAL"/>
    <property type="match status" value="1"/>
</dbReference>
<dbReference type="GO" id="GO:0008840">
    <property type="term" value="F:4-hydroxy-tetrahydrodipicolinate synthase activity"/>
    <property type="evidence" value="ECO:0007669"/>
    <property type="project" value="TreeGrafter"/>
</dbReference>
<dbReference type="STRING" id="1073089.A0A1L9S1C2"/>
<reference evidence="6" key="1">
    <citation type="journal article" date="2017" name="Genome Biol.">
        <title>Comparative genomics reveals high biological diversity and specific adaptations in the industrially and medically important fungal genus Aspergillus.</title>
        <authorList>
            <person name="de Vries R.P."/>
            <person name="Riley R."/>
            <person name="Wiebenga A."/>
            <person name="Aguilar-Osorio G."/>
            <person name="Amillis S."/>
            <person name="Uchima C.A."/>
            <person name="Anderluh G."/>
            <person name="Asadollahi M."/>
            <person name="Askin M."/>
            <person name="Barry K."/>
            <person name="Battaglia E."/>
            <person name="Bayram O."/>
            <person name="Benocci T."/>
            <person name="Braus-Stromeyer S.A."/>
            <person name="Caldana C."/>
            <person name="Canovas D."/>
            <person name="Cerqueira G.C."/>
            <person name="Chen F."/>
            <person name="Chen W."/>
            <person name="Choi C."/>
            <person name="Clum A."/>
            <person name="Dos Santos R.A."/>
            <person name="Damasio A.R."/>
            <person name="Diallinas G."/>
            <person name="Emri T."/>
            <person name="Fekete E."/>
            <person name="Flipphi M."/>
            <person name="Freyberg S."/>
            <person name="Gallo A."/>
            <person name="Gournas C."/>
            <person name="Habgood R."/>
            <person name="Hainaut M."/>
            <person name="Harispe M.L."/>
            <person name="Henrissat B."/>
            <person name="Hilden K.S."/>
            <person name="Hope R."/>
            <person name="Hossain A."/>
            <person name="Karabika E."/>
            <person name="Karaffa L."/>
            <person name="Karanyi Z."/>
            <person name="Krasevec N."/>
            <person name="Kuo A."/>
            <person name="Kusch H."/>
            <person name="LaButti K."/>
            <person name="Lagendijk E.L."/>
            <person name="Lapidus A."/>
            <person name="Levasseur A."/>
            <person name="Lindquist E."/>
            <person name="Lipzen A."/>
            <person name="Logrieco A.F."/>
            <person name="MacCabe A."/>
            <person name="Maekelae M.R."/>
            <person name="Malavazi I."/>
            <person name="Melin P."/>
            <person name="Meyer V."/>
            <person name="Mielnichuk N."/>
            <person name="Miskei M."/>
            <person name="Molnar A.P."/>
            <person name="Mule G."/>
            <person name="Ngan C.Y."/>
            <person name="Orejas M."/>
            <person name="Orosz E."/>
            <person name="Ouedraogo J.P."/>
            <person name="Overkamp K.M."/>
            <person name="Park H.-S."/>
            <person name="Perrone G."/>
            <person name="Piumi F."/>
            <person name="Punt P.J."/>
            <person name="Ram A.F."/>
            <person name="Ramon A."/>
            <person name="Rauscher S."/>
            <person name="Record E."/>
            <person name="Riano-Pachon D.M."/>
            <person name="Robert V."/>
            <person name="Roehrig J."/>
            <person name="Ruller R."/>
            <person name="Salamov A."/>
            <person name="Salih N.S."/>
            <person name="Samson R.A."/>
            <person name="Sandor E."/>
            <person name="Sanguinetti M."/>
            <person name="Schuetze T."/>
            <person name="Sepcic K."/>
            <person name="Shelest E."/>
            <person name="Sherlock G."/>
            <person name="Sophianopoulou V."/>
            <person name="Squina F.M."/>
            <person name="Sun H."/>
            <person name="Susca A."/>
            <person name="Todd R.B."/>
            <person name="Tsang A."/>
            <person name="Unkles S.E."/>
            <person name="van de Wiele N."/>
            <person name="van Rossen-Uffink D."/>
            <person name="Oliveira J.V."/>
            <person name="Vesth T.C."/>
            <person name="Visser J."/>
            <person name="Yu J.-H."/>
            <person name="Zhou M."/>
            <person name="Andersen M.R."/>
            <person name="Archer D.B."/>
            <person name="Baker S.E."/>
            <person name="Benoit I."/>
            <person name="Brakhage A.A."/>
            <person name="Braus G.H."/>
            <person name="Fischer R."/>
            <person name="Frisvad J.C."/>
            <person name="Goldman G.H."/>
            <person name="Houbraken J."/>
            <person name="Oakley B."/>
            <person name="Pocsi I."/>
            <person name="Scazzocchio C."/>
            <person name="Seiboth B."/>
            <person name="vanKuyk P.A."/>
            <person name="Wortman J."/>
            <person name="Dyer P.S."/>
            <person name="Grigoriev I.V."/>
        </authorList>
    </citation>
    <scope>NUCLEOTIDE SEQUENCE [LARGE SCALE GENOMIC DNA]</scope>
    <source>
        <strain evidence="6">DTO 134E9</strain>
    </source>
</reference>
<protein>
    <recommendedName>
        <fullName evidence="7">4-hydroxy-2-oxoglutarate aldolase, mitochondrial</fullName>
    </recommendedName>
</protein>
<feature type="binding site" evidence="4">
    <location>
        <position position="221"/>
    </location>
    <ligand>
        <name>pyruvate</name>
        <dbReference type="ChEBI" id="CHEBI:15361"/>
    </ligand>
</feature>
<accession>A0A1L9S1C2</accession>
<evidence type="ECO:0000256" key="4">
    <source>
        <dbReference type="PIRSR" id="PIRSR001365-2"/>
    </source>
</evidence>
<evidence type="ECO:0008006" key="7">
    <source>
        <dbReference type="Google" id="ProtNLM"/>
    </source>
</evidence>
<dbReference type="PANTHER" id="PTHR12128">
    <property type="entry name" value="DIHYDRODIPICOLINATE SYNTHASE"/>
    <property type="match status" value="1"/>
</dbReference>
<dbReference type="EMBL" id="KV878209">
    <property type="protein sequence ID" value="OJJ40969.1"/>
    <property type="molecule type" value="Genomic_DNA"/>
</dbReference>
<dbReference type="SUPFAM" id="SSF51569">
    <property type="entry name" value="Aldolase"/>
    <property type="match status" value="1"/>
</dbReference>
<dbReference type="RefSeq" id="XP_040694645.1">
    <property type="nucleotide sequence ID" value="XM_040827458.1"/>
</dbReference>
<dbReference type="PIRSF" id="PIRSF001365">
    <property type="entry name" value="DHDPS"/>
    <property type="match status" value="1"/>
</dbReference>
<feature type="active site" description="Schiff-base intermediate with substrate" evidence="3">
    <location>
        <position position="180"/>
    </location>
</feature>
<feature type="active site" description="Proton donor/acceptor" evidence="3">
    <location>
        <position position="151"/>
    </location>
</feature>
<name>A0A1L9S1C2_ASPWE</name>
<organism evidence="5 6">
    <name type="scientific">Aspergillus wentii DTO 134E9</name>
    <dbReference type="NCBI Taxonomy" id="1073089"/>
    <lineage>
        <taxon>Eukaryota</taxon>
        <taxon>Fungi</taxon>
        <taxon>Dikarya</taxon>
        <taxon>Ascomycota</taxon>
        <taxon>Pezizomycotina</taxon>
        <taxon>Eurotiomycetes</taxon>
        <taxon>Eurotiomycetidae</taxon>
        <taxon>Eurotiales</taxon>
        <taxon>Aspergillaceae</taxon>
        <taxon>Aspergillus</taxon>
        <taxon>Aspergillus subgen. Cremei</taxon>
    </lineage>
</organism>
<dbReference type="PRINTS" id="PR00146">
    <property type="entry name" value="DHPICSNTHASE"/>
</dbReference>
<dbReference type="Pfam" id="PF00701">
    <property type="entry name" value="DHDPS"/>
    <property type="match status" value="1"/>
</dbReference>
<gene>
    <name evidence="5" type="ORF">ASPWEDRAFT_102230</name>
</gene>
<dbReference type="OrthoDB" id="191315at2759"/>
<dbReference type="GeneID" id="63743306"/>
<dbReference type="CDD" id="cd00408">
    <property type="entry name" value="DHDPS-like"/>
    <property type="match status" value="1"/>
</dbReference>
<dbReference type="InterPro" id="IPR002220">
    <property type="entry name" value="DapA-like"/>
</dbReference>
<keyword evidence="6" id="KW-1185">Reference proteome</keyword>
<evidence type="ECO:0000256" key="2">
    <source>
        <dbReference type="PIRNR" id="PIRNR001365"/>
    </source>
</evidence>
<dbReference type="SMART" id="SM01130">
    <property type="entry name" value="DHDPS"/>
    <property type="match status" value="1"/>
</dbReference>
<evidence type="ECO:0000313" key="5">
    <source>
        <dbReference type="EMBL" id="OJJ40969.1"/>
    </source>
</evidence>
<evidence type="ECO:0000256" key="1">
    <source>
        <dbReference type="ARBA" id="ARBA00023239"/>
    </source>
</evidence>
<sequence>MGSDIQRNKIFPSGIHVPILTFFKDDARQEVDWELQQRHTKFMVESGLHGIVIAGSNGEAVALSTDEKVGLVRQARQIAEQLGRPEITLTLGCSGQATRQVIDETVAAKAAGADFAMVLTPSYYHFAMDSQAIIAFFQEVADHSPIPVMVYNFPGVSAGIDVNSEILVALSGHPNISGAKLTCGGIGKVPRVAAATKDFGILSGQIDWMIPAMSVGAIGAITGMANLHPRACVELYDLFQAGKIQEASKFQLEVATAEFAFAKGGINGNKWVVAKLLGYPASSDACRRPYPLFRNPSKQEEVLGLAERLTAVEQQLTKQSKA</sequence>
<dbReference type="VEuPathDB" id="FungiDB:ASPWEDRAFT_102230"/>
<proteinExistence type="inferred from homology"/>